<dbReference type="SUPFAM" id="SSF52172">
    <property type="entry name" value="CheY-like"/>
    <property type="match status" value="1"/>
</dbReference>
<dbReference type="InterPro" id="IPR050595">
    <property type="entry name" value="Bact_response_regulator"/>
</dbReference>
<sequence>MARSNCRVLVVEDDGLLRDELSAGLAAHGFDVIGAGDGEDGARQATEGSPDVVLLDIEMPVLDGLRLAQVVQALAPEADLVMMSGHPYLCRAASDLLGPGVAVLAKPFAFDDLLSRLGDRHLPAPG</sequence>
<organism evidence="4 5">
    <name type="scientific">Zavarzinia compransoris</name>
    <dbReference type="NCBI Taxonomy" id="1264899"/>
    <lineage>
        <taxon>Bacteria</taxon>
        <taxon>Pseudomonadati</taxon>
        <taxon>Pseudomonadota</taxon>
        <taxon>Alphaproteobacteria</taxon>
        <taxon>Rhodospirillales</taxon>
        <taxon>Zavarziniaceae</taxon>
        <taxon>Zavarzinia</taxon>
    </lineage>
</organism>
<evidence type="ECO:0000313" key="4">
    <source>
        <dbReference type="EMBL" id="PWR20865.1"/>
    </source>
</evidence>
<name>A0A317E720_9PROT</name>
<reference evidence="5" key="1">
    <citation type="submission" date="2018-05" db="EMBL/GenBank/DDBJ databases">
        <title>Zavarzinia sp. HR-AS.</title>
        <authorList>
            <person name="Lee Y."/>
            <person name="Jeon C.O."/>
        </authorList>
    </citation>
    <scope>NUCLEOTIDE SEQUENCE [LARGE SCALE GENOMIC DNA]</scope>
    <source>
        <strain evidence="5">DSM 1231</strain>
    </source>
</reference>
<dbReference type="PROSITE" id="PS50110">
    <property type="entry name" value="RESPONSE_REGULATORY"/>
    <property type="match status" value="1"/>
</dbReference>
<keyword evidence="1 2" id="KW-0597">Phosphoprotein</keyword>
<dbReference type="CDD" id="cd00156">
    <property type="entry name" value="REC"/>
    <property type="match status" value="1"/>
</dbReference>
<dbReference type="AlphaFoldDB" id="A0A317E720"/>
<accession>A0A317E720</accession>
<keyword evidence="5" id="KW-1185">Reference proteome</keyword>
<gene>
    <name evidence="4" type="ORF">DKG75_12805</name>
</gene>
<dbReference type="PANTHER" id="PTHR44591">
    <property type="entry name" value="STRESS RESPONSE REGULATOR PROTEIN 1"/>
    <property type="match status" value="1"/>
</dbReference>
<evidence type="ECO:0000256" key="2">
    <source>
        <dbReference type="PROSITE-ProRule" id="PRU00169"/>
    </source>
</evidence>
<feature type="modified residue" description="4-aspartylphosphate" evidence="2">
    <location>
        <position position="56"/>
    </location>
</feature>
<dbReference type="SMART" id="SM00448">
    <property type="entry name" value="REC"/>
    <property type="match status" value="1"/>
</dbReference>
<proteinExistence type="predicted"/>
<dbReference type="Pfam" id="PF00072">
    <property type="entry name" value="Response_reg"/>
    <property type="match status" value="1"/>
</dbReference>
<dbReference type="EMBL" id="QGLF01000003">
    <property type="protein sequence ID" value="PWR20865.1"/>
    <property type="molecule type" value="Genomic_DNA"/>
</dbReference>
<protein>
    <recommendedName>
        <fullName evidence="3">Response regulatory domain-containing protein</fullName>
    </recommendedName>
</protein>
<comment type="caution">
    <text evidence="4">The sequence shown here is derived from an EMBL/GenBank/DDBJ whole genome shotgun (WGS) entry which is preliminary data.</text>
</comment>
<dbReference type="PANTHER" id="PTHR44591:SF21">
    <property type="entry name" value="TWO-COMPONENT RESPONSE REGULATOR"/>
    <property type="match status" value="1"/>
</dbReference>
<evidence type="ECO:0000256" key="1">
    <source>
        <dbReference type="ARBA" id="ARBA00022553"/>
    </source>
</evidence>
<dbReference type="Proteomes" id="UP000246077">
    <property type="component" value="Unassembled WGS sequence"/>
</dbReference>
<dbReference type="RefSeq" id="WP_109921509.1">
    <property type="nucleotide sequence ID" value="NZ_QGLF01000003.1"/>
</dbReference>
<evidence type="ECO:0000259" key="3">
    <source>
        <dbReference type="PROSITE" id="PS50110"/>
    </source>
</evidence>
<dbReference type="OrthoDB" id="7278950at2"/>
<feature type="domain" description="Response regulatory" evidence="3">
    <location>
        <begin position="7"/>
        <end position="121"/>
    </location>
</feature>
<dbReference type="Gene3D" id="3.40.50.2300">
    <property type="match status" value="1"/>
</dbReference>
<dbReference type="InterPro" id="IPR001789">
    <property type="entry name" value="Sig_transdc_resp-reg_receiver"/>
</dbReference>
<dbReference type="InterPro" id="IPR011006">
    <property type="entry name" value="CheY-like_superfamily"/>
</dbReference>
<dbReference type="GO" id="GO:0000160">
    <property type="term" value="P:phosphorelay signal transduction system"/>
    <property type="evidence" value="ECO:0007669"/>
    <property type="project" value="InterPro"/>
</dbReference>
<evidence type="ECO:0000313" key="5">
    <source>
        <dbReference type="Proteomes" id="UP000246077"/>
    </source>
</evidence>